<accession>A0A2A2TLE0</accession>
<sequence length="65" mass="8005">MTENKQPQEENISRHAVTERWRCYAIEQKYRWKLLRIEPTGDKTLKWLCVFEGETEFPNYLEENQ</sequence>
<protein>
    <submittedName>
        <fullName evidence="1">Uncharacterized protein</fullName>
    </submittedName>
</protein>
<dbReference type="AlphaFoldDB" id="A0A2A2TLE0"/>
<name>A0A2A2TLE0_9CYAN</name>
<dbReference type="Proteomes" id="UP000218238">
    <property type="component" value="Unassembled WGS sequence"/>
</dbReference>
<evidence type="ECO:0000313" key="2">
    <source>
        <dbReference type="Proteomes" id="UP000218238"/>
    </source>
</evidence>
<comment type="caution">
    <text evidence="1">The sequence shown here is derived from an EMBL/GenBank/DDBJ whole genome shotgun (WGS) entry which is preliminary data.</text>
</comment>
<organism evidence="1 2">
    <name type="scientific">Brunnivagina elsteri CCALA 953</name>
    <dbReference type="NCBI Taxonomy" id="987040"/>
    <lineage>
        <taxon>Bacteria</taxon>
        <taxon>Bacillati</taxon>
        <taxon>Cyanobacteriota</taxon>
        <taxon>Cyanophyceae</taxon>
        <taxon>Nostocales</taxon>
        <taxon>Calotrichaceae</taxon>
        <taxon>Brunnivagina</taxon>
    </lineage>
</organism>
<evidence type="ECO:0000313" key="1">
    <source>
        <dbReference type="EMBL" id="PAX58338.1"/>
    </source>
</evidence>
<gene>
    <name evidence="1" type="ORF">CK510_07910</name>
</gene>
<keyword evidence="2" id="KW-1185">Reference proteome</keyword>
<proteinExistence type="predicted"/>
<dbReference type="EMBL" id="NTFS01000060">
    <property type="protein sequence ID" value="PAX58338.1"/>
    <property type="molecule type" value="Genomic_DNA"/>
</dbReference>
<reference evidence="1 2" key="1">
    <citation type="submission" date="2017-08" db="EMBL/GenBank/DDBJ databases">
        <title>Draft genome sequence of filamentous cyanobacterium Calothrix elsteri CCALA 953.</title>
        <authorList>
            <person name="Gagunashvili A.N."/>
            <person name="Elster J."/>
            <person name="Andresson O.S."/>
        </authorList>
    </citation>
    <scope>NUCLEOTIDE SEQUENCE [LARGE SCALE GENOMIC DNA]</scope>
    <source>
        <strain evidence="1 2">CCALA 953</strain>
    </source>
</reference>